<evidence type="ECO:0000313" key="2">
    <source>
        <dbReference type="EMBL" id="KLI64477.1"/>
    </source>
</evidence>
<feature type="signal peptide" evidence="1">
    <location>
        <begin position="1"/>
        <end position="24"/>
    </location>
</feature>
<dbReference type="AlphaFoldDB" id="A0A0H0XRA5"/>
<accession>A0A0H0XRA5</accession>
<evidence type="ECO:0000313" key="3">
    <source>
        <dbReference type="Proteomes" id="UP000053455"/>
    </source>
</evidence>
<proteinExistence type="predicted"/>
<evidence type="ECO:0008006" key="4">
    <source>
        <dbReference type="Google" id="ProtNLM"/>
    </source>
</evidence>
<feature type="chain" id="PRO_5002589960" description="DUF4136 domain-containing protein" evidence="1">
    <location>
        <begin position="25"/>
        <end position="201"/>
    </location>
</feature>
<gene>
    <name evidence="2" type="ORF">AAV99_02465</name>
</gene>
<name>A0A0H0XRA5_9SPHN</name>
<dbReference type="EMBL" id="LBHU01000001">
    <property type="protein sequence ID" value="KLI64477.1"/>
    <property type="molecule type" value="Genomic_DNA"/>
</dbReference>
<evidence type="ECO:0000256" key="1">
    <source>
        <dbReference type="SAM" id="SignalP"/>
    </source>
</evidence>
<organism evidence="2 3">
    <name type="scientific">Aurantiacibacter marinus</name>
    <dbReference type="NCBI Taxonomy" id="874156"/>
    <lineage>
        <taxon>Bacteria</taxon>
        <taxon>Pseudomonadati</taxon>
        <taxon>Pseudomonadota</taxon>
        <taxon>Alphaproteobacteria</taxon>
        <taxon>Sphingomonadales</taxon>
        <taxon>Erythrobacteraceae</taxon>
        <taxon>Aurantiacibacter</taxon>
    </lineage>
</organism>
<comment type="caution">
    <text evidence="2">The sequence shown here is derived from an EMBL/GenBank/DDBJ whole genome shotgun (WGS) entry which is preliminary data.</text>
</comment>
<dbReference type="Proteomes" id="UP000053455">
    <property type="component" value="Unassembled WGS sequence"/>
</dbReference>
<protein>
    <recommendedName>
        <fullName evidence="4">DUF4136 domain-containing protein</fullName>
    </recommendedName>
</protein>
<dbReference type="PATRIC" id="fig|874156.12.peg.513"/>
<reference evidence="2 3" key="1">
    <citation type="submission" date="2015-04" db="EMBL/GenBank/DDBJ databases">
        <title>The draft genome sequence of Erythrobacter marinus HWDM-33.</title>
        <authorList>
            <person name="Zhuang L."/>
            <person name="Liu Y."/>
            <person name="Shao Z."/>
        </authorList>
    </citation>
    <scope>NUCLEOTIDE SEQUENCE [LARGE SCALE GENOMIC DNA]</scope>
    <source>
        <strain evidence="2 3">HWDM-33</strain>
    </source>
</reference>
<dbReference type="RefSeq" id="WP_047092341.1">
    <property type="nucleotide sequence ID" value="NZ_LBHU01000001.1"/>
</dbReference>
<dbReference type="PROSITE" id="PS51257">
    <property type="entry name" value="PROKAR_LIPOPROTEIN"/>
    <property type="match status" value="1"/>
</dbReference>
<dbReference type="OrthoDB" id="7428103at2"/>
<dbReference type="STRING" id="874156.GCA_001021555_00787"/>
<keyword evidence="3" id="KW-1185">Reference proteome</keyword>
<sequence length="201" mass="20612">MKQQAIILLAACALATGCATPAYVSPVEVTRFVGDTPTFLAQGTIEIVAGPAMDGDSLEFGVYREAIRQELEALGYRVVASNGGQIAMLDLEAYATEGEDRRGGVGVGAGGSTGRYGSGVGVGVGINLNSLLSGPPAERIERQIFVAIRSPEGGANLWEGRASMTATSNSDYGSEAAAASRMADALFTGFPGNSGETIEVE</sequence>
<keyword evidence="1" id="KW-0732">Signal</keyword>